<dbReference type="InterPro" id="IPR022783">
    <property type="entry name" value="GCFC_dom"/>
</dbReference>
<comment type="subcellular location">
    <subcellularLocation>
        <location evidence="1">Nucleus</location>
    </subcellularLocation>
</comment>
<evidence type="ECO:0000256" key="2">
    <source>
        <dbReference type="ARBA" id="ARBA00010801"/>
    </source>
</evidence>
<accession>A0A090LBU7</accession>
<evidence type="ECO:0000256" key="3">
    <source>
        <dbReference type="ARBA" id="ARBA00023242"/>
    </source>
</evidence>
<dbReference type="GO" id="GO:0003677">
    <property type="term" value="F:DNA binding"/>
    <property type="evidence" value="ECO:0007669"/>
    <property type="project" value="UniProtKB-KW"/>
</dbReference>
<dbReference type="RefSeq" id="XP_024504221.1">
    <property type="nucleotide sequence ID" value="XM_024650444.1"/>
</dbReference>
<reference evidence="8" key="2">
    <citation type="submission" date="2020-12" db="UniProtKB">
        <authorList>
            <consortium name="WormBaseParasite"/>
        </authorList>
    </citation>
    <scope>IDENTIFICATION</scope>
</reference>
<keyword evidence="6" id="KW-0238">DNA-binding</keyword>
<feature type="compositionally biased region" description="Basic residues" evidence="4">
    <location>
        <begin position="1"/>
        <end position="11"/>
    </location>
</feature>
<dbReference type="OMA" id="KQAMTLM"/>
<evidence type="ECO:0000313" key="6">
    <source>
        <dbReference type="EMBL" id="CEF65020.1"/>
    </source>
</evidence>
<evidence type="ECO:0000259" key="5">
    <source>
        <dbReference type="Pfam" id="PF07842"/>
    </source>
</evidence>
<sequence>MFRKPKNKRNIRQKDDHVDGEEEEVSVQLSDLVTSRRPVSSFQNVSKNEDDAEQVSEQLRKTVVTYSDNDDDECDEFKIKKKNPKKRYEKFKKSLNNSNYKQDEKEENVSTDISSYTNKTDDVIMINDSIDTDVIFLGETLDVNEGDDIVNKEEILKLKKLREKKRKDLGNGYIPIEEGEIITINSDDSDIEQEDNEKEKDQGESSTESSSDSSLDFEAEQMSKVIKKKQIVQATFEEKRNKIVMDGKFDSNEMFDAQDPDDDDYENRTYIDINFELDNEPQRNIKTIIENLTVKKRTLQVKYDELLKASEHIKRDEENCQERVDYLESNKEFNISKCVKYKELKIYIEILLECINTKIDVIRDLEKRFIEIIKERNTKVIGLRKDMIKAEVDFCVAQMKNIPSNEIDPSTWLLVRNLEETNDIEVRRLKYDTLDSDTKTILKNEIQLASAKLEKAFEETEPIYSDIEKILIKIFEWLEIDEKGFNQCNIYQHIWKFIAPYVRKEMIRWNPLFDELAFKINKFQWYEKLLKISVDDPLIIDKNHEYIVNLIPSIMENVVVPKLTQIIKEVWDPYSNGQCIKLSNVLFNILDETPSLNSSTENLNNLLKTIVDKFETCISESLIDVKYTGINFFTPDHCPRLLNRNYDTAITLVKNLLNFKLVLSHNIINSLIDEKIAKKYCIPSLENYLL</sequence>
<dbReference type="GO" id="GO:0005634">
    <property type="term" value="C:nucleus"/>
    <property type="evidence" value="ECO:0007669"/>
    <property type="project" value="UniProtKB-SubCell"/>
</dbReference>
<feature type="compositionally biased region" description="Polar residues" evidence="4">
    <location>
        <begin position="27"/>
        <end position="46"/>
    </location>
</feature>
<evidence type="ECO:0000313" key="8">
    <source>
        <dbReference type="WBParaSite" id="SRAE_1000327300.1"/>
    </source>
</evidence>
<comment type="similarity">
    <text evidence="2">Belongs to the GCF family.</text>
</comment>
<dbReference type="WormBase" id="SRAE_1000327300">
    <property type="protein sequence ID" value="SRP01063"/>
    <property type="gene ID" value="WBGene00259890"/>
</dbReference>
<protein>
    <submittedName>
        <fullName evidence="6 8">GC-rich sequence DNA-binding factor domain-containing protein</fullName>
    </submittedName>
</protein>
<name>A0A090LBU7_STRRB</name>
<proteinExistence type="inferred from homology"/>
<dbReference type="STRING" id="34506.A0A090LBU7"/>
<keyword evidence="7" id="KW-1185">Reference proteome</keyword>
<dbReference type="InterPro" id="IPR012890">
    <property type="entry name" value="GCFC2-like"/>
</dbReference>
<evidence type="ECO:0000256" key="1">
    <source>
        <dbReference type="ARBA" id="ARBA00004123"/>
    </source>
</evidence>
<gene>
    <name evidence="6 8 9" type="ORF">SRAE_1000327300</name>
</gene>
<evidence type="ECO:0000256" key="4">
    <source>
        <dbReference type="SAM" id="MobiDB-lite"/>
    </source>
</evidence>
<dbReference type="AlphaFoldDB" id="A0A090LBU7"/>
<feature type="compositionally biased region" description="Low complexity" evidence="4">
    <location>
        <begin position="204"/>
        <end position="214"/>
    </location>
</feature>
<dbReference type="CTD" id="36377385"/>
<dbReference type="WBParaSite" id="SRAE_1000327300.1">
    <property type="protein sequence ID" value="SRAE_1000327300.1"/>
    <property type="gene ID" value="WBGene00259890"/>
</dbReference>
<dbReference type="PANTHER" id="PTHR12214:SF0">
    <property type="entry name" value="LD29489P"/>
    <property type="match status" value="1"/>
</dbReference>
<dbReference type="Proteomes" id="UP000035682">
    <property type="component" value="Unplaced"/>
</dbReference>
<reference evidence="6 7" key="1">
    <citation type="submission" date="2014-09" db="EMBL/GenBank/DDBJ databases">
        <authorList>
            <person name="Martin A.A."/>
        </authorList>
    </citation>
    <scope>NUCLEOTIDE SEQUENCE</scope>
    <source>
        <strain evidence="7">ED321</strain>
        <strain evidence="6">ED321 Heterogonic</strain>
    </source>
</reference>
<keyword evidence="3" id="KW-0539">Nucleus</keyword>
<dbReference type="OrthoDB" id="429427at2759"/>
<organism evidence="6">
    <name type="scientific">Strongyloides ratti</name>
    <name type="common">Parasitic roundworm</name>
    <dbReference type="NCBI Taxonomy" id="34506"/>
    <lineage>
        <taxon>Eukaryota</taxon>
        <taxon>Metazoa</taxon>
        <taxon>Ecdysozoa</taxon>
        <taxon>Nematoda</taxon>
        <taxon>Chromadorea</taxon>
        <taxon>Rhabditida</taxon>
        <taxon>Tylenchina</taxon>
        <taxon>Panagrolaimomorpha</taxon>
        <taxon>Strongyloidoidea</taxon>
        <taxon>Strongyloididae</taxon>
        <taxon>Strongyloides</taxon>
    </lineage>
</organism>
<dbReference type="PANTHER" id="PTHR12214">
    <property type="entry name" value="GC-RICH SEQUENCE DNA-BINDING FACTOR"/>
    <property type="match status" value="1"/>
</dbReference>
<evidence type="ECO:0000313" key="9">
    <source>
        <dbReference type="WormBase" id="SRAE_1000327300"/>
    </source>
</evidence>
<dbReference type="EMBL" id="LN609528">
    <property type="protein sequence ID" value="CEF65020.1"/>
    <property type="molecule type" value="Genomic_DNA"/>
</dbReference>
<feature type="region of interest" description="Disordered" evidence="4">
    <location>
        <begin position="1"/>
        <end position="55"/>
    </location>
</feature>
<feature type="region of interest" description="Disordered" evidence="4">
    <location>
        <begin position="184"/>
        <end position="219"/>
    </location>
</feature>
<feature type="compositionally biased region" description="Acidic residues" evidence="4">
    <location>
        <begin position="187"/>
        <end position="196"/>
    </location>
</feature>
<dbReference type="GeneID" id="36377385"/>
<evidence type="ECO:0000313" key="7">
    <source>
        <dbReference type="Proteomes" id="UP000035682"/>
    </source>
</evidence>
<feature type="domain" description="GCF C-terminal" evidence="5">
    <location>
        <begin position="551"/>
        <end position="620"/>
    </location>
</feature>
<dbReference type="GO" id="GO:0000398">
    <property type="term" value="P:mRNA splicing, via spliceosome"/>
    <property type="evidence" value="ECO:0007669"/>
    <property type="project" value="InterPro"/>
</dbReference>
<dbReference type="Pfam" id="PF07842">
    <property type="entry name" value="GCFC"/>
    <property type="match status" value="1"/>
</dbReference>